<dbReference type="Proteomes" id="UP001595887">
    <property type="component" value="Unassembled WGS sequence"/>
</dbReference>
<dbReference type="RefSeq" id="WP_381421463.1">
    <property type="nucleotide sequence ID" value="NZ_JBHSDH010000012.1"/>
</dbReference>
<evidence type="ECO:0000256" key="1">
    <source>
        <dbReference type="SAM" id="MobiDB-lite"/>
    </source>
</evidence>
<keyword evidence="3" id="KW-1185">Reference proteome</keyword>
<accession>A0ABV8RGC0</accession>
<name>A0ABV8RGC0_9SPHN</name>
<sequence>MSVPQGFWAILGIEPSKELKVVRSAYAAKLKTIDVDADPAAFMALRDAYEAAQDYVRYAAYDEEDDDFGLDDWDDSEAAEPKVVIHSAEAAGDMAQSAPAEDAGQRNDAENPWTEPTGEELYYRIADILHDPEKQGQNLGEEEYRTIQAATQDFIGWLDRATIDDARDYEFALAHLMAATIPRSDPMLDKIPAYFGWDNAADNYDFPPQVADILERRDANQAITLLVDPAHRLHDAFAALTSPVETKRNNPDLREKVRELIQSAQRYHPSLQAAFDYDRVAEWERTLKIGTFAPGTEKASESGKNWWSYWWVFLILISLARFCDAGNKPSGADAPLDISSPAAQADLEQMFGTVFGGELSYIEAKAVAPVFATYAEINWRATKGAGNISGQGPLSLNQTATSVVYQELPKANADDLRAYWQLWSEKAQSQQKLGVAQCQDFVSRQPRQFDFPEAIKKRDQKMMAHIIKTYYSNASLEYKQRPKSFSISGEIIEQVIDQSKLSEAEVRSVFERKGTPKNECATWIVFTKILSESKSADAVTLMKAI</sequence>
<protein>
    <recommendedName>
        <fullName evidence="4">J domain-containing protein</fullName>
    </recommendedName>
</protein>
<reference evidence="3" key="1">
    <citation type="journal article" date="2019" name="Int. J. Syst. Evol. Microbiol.">
        <title>The Global Catalogue of Microorganisms (GCM) 10K type strain sequencing project: providing services to taxonomists for standard genome sequencing and annotation.</title>
        <authorList>
            <consortium name="The Broad Institute Genomics Platform"/>
            <consortium name="The Broad Institute Genome Sequencing Center for Infectious Disease"/>
            <person name="Wu L."/>
            <person name="Ma J."/>
        </authorList>
    </citation>
    <scope>NUCLEOTIDE SEQUENCE [LARGE SCALE GENOMIC DNA]</scope>
    <source>
        <strain evidence="3">CECT 8531</strain>
    </source>
</reference>
<evidence type="ECO:0008006" key="4">
    <source>
        <dbReference type="Google" id="ProtNLM"/>
    </source>
</evidence>
<gene>
    <name evidence="2" type="ORF">ACFOWX_03810</name>
</gene>
<comment type="caution">
    <text evidence="2">The sequence shown here is derived from an EMBL/GenBank/DDBJ whole genome shotgun (WGS) entry which is preliminary data.</text>
</comment>
<evidence type="ECO:0000313" key="2">
    <source>
        <dbReference type="EMBL" id="MFC4291535.1"/>
    </source>
</evidence>
<feature type="region of interest" description="Disordered" evidence="1">
    <location>
        <begin position="93"/>
        <end position="115"/>
    </location>
</feature>
<evidence type="ECO:0000313" key="3">
    <source>
        <dbReference type="Proteomes" id="UP001595887"/>
    </source>
</evidence>
<organism evidence="2 3">
    <name type="scientific">Sphingorhabdus arenilitoris</name>
    <dbReference type="NCBI Taxonomy" id="1490041"/>
    <lineage>
        <taxon>Bacteria</taxon>
        <taxon>Pseudomonadati</taxon>
        <taxon>Pseudomonadota</taxon>
        <taxon>Alphaproteobacteria</taxon>
        <taxon>Sphingomonadales</taxon>
        <taxon>Sphingomonadaceae</taxon>
        <taxon>Sphingorhabdus</taxon>
    </lineage>
</organism>
<dbReference type="EMBL" id="JBHSDH010000012">
    <property type="protein sequence ID" value="MFC4291535.1"/>
    <property type="molecule type" value="Genomic_DNA"/>
</dbReference>
<proteinExistence type="predicted"/>